<dbReference type="STRING" id="655355.SAMN05216283_101234"/>
<keyword evidence="2" id="KW-0808">Transferase</keyword>
<dbReference type="NCBIfam" id="NF003742">
    <property type="entry name" value="PRK05339.1"/>
    <property type="match status" value="1"/>
</dbReference>
<dbReference type="GO" id="GO:0004674">
    <property type="term" value="F:protein serine/threonine kinase activity"/>
    <property type="evidence" value="ECO:0007669"/>
    <property type="project" value="UniProtKB-KW"/>
</dbReference>
<name>A0A1I2AVJ6_9BACT</name>
<protein>
    <recommendedName>
        <fullName evidence="8">Pyruvate, phosphate dikinase regulatory protein</fullName>
    </recommendedName>
</protein>
<keyword evidence="7" id="KW-1185">Reference proteome</keyword>
<keyword evidence="3" id="KW-0547">Nucleotide-binding</keyword>
<organism evidence="6 7">
    <name type="scientific">Sunxiuqinia elliptica</name>
    <dbReference type="NCBI Taxonomy" id="655355"/>
    <lineage>
        <taxon>Bacteria</taxon>
        <taxon>Pseudomonadati</taxon>
        <taxon>Bacteroidota</taxon>
        <taxon>Bacteroidia</taxon>
        <taxon>Marinilabiliales</taxon>
        <taxon>Prolixibacteraceae</taxon>
        <taxon>Sunxiuqinia</taxon>
    </lineage>
</organism>
<feature type="region of interest" description="Disordered" evidence="5">
    <location>
        <begin position="289"/>
        <end position="315"/>
    </location>
</feature>
<evidence type="ECO:0000256" key="3">
    <source>
        <dbReference type="ARBA" id="ARBA00022741"/>
    </source>
</evidence>
<dbReference type="Proteomes" id="UP000198964">
    <property type="component" value="Unassembled WGS sequence"/>
</dbReference>
<dbReference type="PANTHER" id="PTHR31756:SF3">
    <property type="entry name" value="PYRUVATE, PHOSPHATE DIKINASE REGULATORY PROTEIN 1, CHLOROPLASTIC"/>
    <property type="match status" value="1"/>
</dbReference>
<dbReference type="RefSeq" id="WP_093917987.1">
    <property type="nucleotide sequence ID" value="NZ_FONW01000001.1"/>
</dbReference>
<evidence type="ECO:0000256" key="5">
    <source>
        <dbReference type="SAM" id="MobiDB-lite"/>
    </source>
</evidence>
<evidence type="ECO:0008006" key="8">
    <source>
        <dbReference type="Google" id="ProtNLM"/>
    </source>
</evidence>
<dbReference type="AlphaFoldDB" id="A0A1I2AVJ6"/>
<proteinExistence type="predicted"/>
<evidence type="ECO:0000313" key="6">
    <source>
        <dbReference type="EMBL" id="SFE47922.1"/>
    </source>
</evidence>
<dbReference type="GO" id="GO:0005524">
    <property type="term" value="F:ATP binding"/>
    <property type="evidence" value="ECO:0007669"/>
    <property type="project" value="InterPro"/>
</dbReference>
<evidence type="ECO:0000256" key="4">
    <source>
        <dbReference type="ARBA" id="ARBA00022777"/>
    </source>
</evidence>
<evidence type="ECO:0000313" key="7">
    <source>
        <dbReference type="Proteomes" id="UP000198964"/>
    </source>
</evidence>
<dbReference type="PANTHER" id="PTHR31756">
    <property type="entry name" value="PYRUVATE, PHOSPHATE DIKINASE REGULATORY PROTEIN 1, CHLOROPLASTIC"/>
    <property type="match status" value="1"/>
</dbReference>
<dbReference type="EMBL" id="FONW01000001">
    <property type="protein sequence ID" value="SFE47922.1"/>
    <property type="molecule type" value="Genomic_DNA"/>
</dbReference>
<keyword evidence="1" id="KW-0723">Serine/threonine-protein kinase</keyword>
<gene>
    <name evidence="6" type="ORF">SAMN05216283_101234</name>
</gene>
<dbReference type="InterPro" id="IPR005177">
    <property type="entry name" value="Kinase-pyrophosphorylase"/>
</dbReference>
<reference evidence="6 7" key="1">
    <citation type="submission" date="2016-10" db="EMBL/GenBank/DDBJ databases">
        <authorList>
            <person name="de Groot N.N."/>
        </authorList>
    </citation>
    <scope>NUCLEOTIDE SEQUENCE [LARGE SCALE GENOMIC DNA]</scope>
    <source>
        <strain evidence="6 7">CGMCC 1.9156</strain>
    </source>
</reference>
<sequence>MGTTSAKKEKTRPIYVISGGKGLAGNNMVQSLLIQYPNNDVPVVIVPNVSDEKKIREVVRKAKKEGALITHTMVNSDLRKALMRMAAEEGVEEIDFMGKLADYLDRTLGIPSLKSPGLFREINQRYFDRIEAIEFTLNHDDGMSPERLHKAEIILCGVSRSGKTPLSVYLAMYGWKVANVPLVNGIKPPSELFEVDPKRVFGLHIGTQHLIAHRVKRLKSMPNHNSEAYIDEKRVRNEIRNASFIFKKGGFSVIHVSNKPVESSANEILNIMNERFEFGGRRIVSPYQDVTNPAGVGDHDSQLDFELPTDPDAEN</sequence>
<evidence type="ECO:0000256" key="2">
    <source>
        <dbReference type="ARBA" id="ARBA00022679"/>
    </source>
</evidence>
<evidence type="ECO:0000256" key="1">
    <source>
        <dbReference type="ARBA" id="ARBA00022527"/>
    </source>
</evidence>
<dbReference type="Pfam" id="PF03618">
    <property type="entry name" value="Kinase-PPPase"/>
    <property type="match status" value="1"/>
</dbReference>
<keyword evidence="4" id="KW-0418">Kinase</keyword>
<accession>A0A1I2AVJ6</accession>